<dbReference type="Pfam" id="PF01638">
    <property type="entry name" value="HxlR"/>
    <property type="match status" value="1"/>
</dbReference>
<dbReference type="InterPro" id="IPR002577">
    <property type="entry name" value="HTH_HxlR"/>
</dbReference>
<dbReference type="InterPro" id="IPR036388">
    <property type="entry name" value="WH-like_DNA-bd_sf"/>
</dbReference>
<dbReference type="PROSITE" id="PS51118">
    <property type="entry name" value="HTH_HXLR"/>
    <property type="match status" value="1"/>
</dbReference>
<dbReference type="EMBL" id="CP002329">
    <property type="protein sequence ID" value="AEF34840.1"/>
    <property type="molecule type" value="Genomic_DNA"/>
</dbReference>
<dbReference type="KEGG" id="mjd:JDM601_0840"/>
<evidence type="ECO:0000313" key="6">
    <source>
        <dbReference type="Proteomes" id="UP000009224"/>
    </source>
</evidence>
<feature type="domain" description="HTH hxlR-type" evidence="4">
    <location>
        <begin position="11"/>
        <end position="108"/>
    </location>
</feature>
<reference evidence="5 6" key="1">
    <citation type="journal article" date="2011" name="J. Bacteriol.">
        <title>Complete genome sequence of a novel clinical isolate, the nontuberculous Mycobacterium strain JDM601.</title>
        <authorList>
            <person name="Zhang Z.Y."/>
            <person name="Sun Z.Q."/>
            <person name="Wang Z.L."/>
            <person name="Wen Z.L."/>
            <person name="Sun Q.W."/>
            <person name="Zhu Z.Q."/>
            <person name="Song Y.Z."/>
            <person name="Zhao J.W."/>
            <person name="Wang H.H."/>
            <person name="Zhang S.L."/>
            <person name="Guo X.K."/>
        </authorList>
    </citation>
    <scope>NUCLEOTIDE SEQUENCE [LARGE SCALE GENOMIC DNA]</scope>
    <source>
        <strain evidence="5 6">JDM601</strain>
    </source>
</reference>
<keyword evidence="2" id="KW-0238">DNA-binding</keyword>
<keyword evidence="6" id="KW-1185">Reference proteome</keyword>
<dbReference type="RefSeq" id="WP_013827782.1">
    <property type="nucleotide sequence ID" value="NC_015576.1"/>
</dbReference>
<dbReference type="STRING" id="875328.JDM601_0840"/>
<evidence type="ECO:0000256" key="2">
    <source>
        <dbReference type="ARBA" id="ARBA00023125"/>
    </source>
</evidence>
<evidence type="ECO:0000256" key="3">
    <source>
        <dbReference type="ARBA" id="ARBA00023163"/>
    </source>
</evidence>
<dbReference type="GO" id="GO:0003677">
    <property type="term" value="F:DNA binding"/>
    <property type="evidence" value="ECO:0007669"/>
    <property type="project" value="UniProtKB-KW"/>
</dbReference>
<dbReference type="PANTHER" id="PTHR33204">
    <property type="entry name" value="TRANSCRIPTIONAL REGULATOR, MARR FAMILY"/>
    <property type="match status" value="1"/>
</dbReference>
<dbReference type="PANTHER" id="PTHR33204:SF18">
    <property type="entry name" value="TRANSCRIPTIONAL REGULATORY PROTEIN"/>
    <property type="match status" value="1"/>
</dbReference>
<dbReference type="AlphaFoldDB" id="F5YSK4"/>
<dbReference type="Gene3D" id="1.10.10.10">
    <property type="entry name" value="Winged helix-like DNA-binding domain superfamily/Winged helix DNA-binding domain"/>
    <property type="match status" value="1"/>
</dbReference>
<dbReference type="SUPFAM" id="SSF46785">
    <property type="entry name" value="Winged helix' DNA-binding domain"/>
    <property type="match status" value="1"/>
</dbReference>
<sequence length="176" mass="19521">MKTTSFARWPCTIARTADLLGDGWTLLVLREAFYGETRFDAFIASLGIARNTLTDRLRVLVDAGLLERREYQTEPVRHEYLLTESGRDFFPVMAAMKTWGDRWMNHGKELPVILSHEPCGHDLEAIVVCAHCGAAVASEQTHAHAGPGFPEHLLDNPRIAARFKAPHTAASPTPSS</sequence>
<name>F5YSK4_MYCSD</name>
<keyword evidence="1" id="KW-0805">Transcription regulation</keyword>
<evidence type="ECO:0000256" key="1">
    <source>
        <dbReference type="ARBA" id="ARBA00023015"/>
    </source>
</evidence>
<gene>
    <name evidence="5" type="ordered locus">JDM601_0840</name>
</gene>
<keyword evidence="3" id="KW-0804">Transcription</keyword>
<dbReference type="HOGENOM" id="CLU_111585_0_0_11"/>
<proteinExistence type="predicted"/>
<dbReference type="Proteomes" id="UP000009224">
    <property type="component" value="Chromosome"/>
</dbReference>
<dbReference type="OrthoDB" id="5183359at2"/>
<accession>F5YSK4</accession>
<dbReference type="InterPro" id="IPR036390">
    <property type="entry name" value="WH_DNA-bd_sf"/>
</dbReference>
<dbReference type="eggNOG" id="COG1733">
    <property type="taxonomic scope" value="Bacteria"/>
</dbReference>
<evidence type="ECO:0000259" key="4">
    <source>
        <dbReference type="PROSITE" id="PS51118"/>
    </source>
</evidence>
<protein>
    <submittedName>
        <fullName evidence="5">Transcriptional regulatory protein</fullName>
    </submittedName>
</protein>
<organism evidence="5 6">
    <name type="scientific">Mycolicibacter sinensis (strain JDM601)</name>
    <name type="common">Mycobacterium sinense</name>
    <dbReference type="NCBI Taxonomy" id="875328"/>
    <lineage>
        <taxon>Bacteria</taxon>
        <taxon>Bacillati</taxon>
        <taxon>Actinomycetota</taxon>
        <taxon>Actinomycetes</taxon>
        <taxon>Mycobacteriales</taxon>
        <taxon>Mycobacteriaceae</taxon>
        <taxon>Mycolicibacter</taxon>
    </lineage>
</organism>
<evidence type="ECO:0000313" key="5">
    <source>
        <dbReference type="EMBL" id="AEF34840.1"/>
    </source>
</evidence>